<sequence length="57" mass="6586">MILLILHISLNEQEVCVHFSQRFGQISTLCFTQHCLQNSSRNPAKDWYVTHDVETPG</sequence>
<proteinExistence type="predicted"/>
<reference evidence="1" key="1">
    <citation type="submission" date="2014-11" db="EMBL/GenBank/DDBJ databases">
        <authorList>
            <person name="Amaro Gonzalez C."/>
        </authorList>
    </citation>
    <scope>NUCLEOTIDE SEQUENCE</scope>
</reference>
<accession>A0A0E9U168</accession>
<dbReference type="EMBL" id="GBXM01049100">
    <property type="protein sequence ID" value="JAH59477.1"/>
    <property type="molecule type" value="Transcribed_RNA"/>
</dbReference>
<reference evidence="1" key="2">
    <citation type="journal article" date="2015" name="Fish Shellfish Immunol.">
        <title>Early steps in the European eel (Anguilla anguilla)-Vibrio vulnificus interaction in the gills: Role of the RtxA13 toxin.</title>
        <authorList>
            <person name="Callol A."/>
            <person name="Pajuelo D."/>
            <person name="Ebbesson L."/>
            <person name="Teles M."/>
            <person name="MacKenzie S."/>
            <person name="Amaro C."/>
        </authorList>
    </citation>
    <scope>NUCLEOTIDE SEQUENCE</scope>
</reference>
<name>A0A0E9U168_ANGAN</name>
<evidence type="ECO:0000313" key="1">
    <source>
        <dbReference type="EMBL" id="JAH59477.1"/>
    </source>
</evidence>
<protein>
    <submittedName>
        <fullName evidence="1">Uncharacterized protein</fullName>
    </submittedName>
</protein>
<dbReference type="AlphaFoldDB" id="A0A0E9U168"/>
<organism evidence="1">
    <name type="scientific">Anguilla anguilla</name>
    <name type="common">European freshwater eel</name>
    <name type="synonym">Muraena anguilla</name>
    <dbReference type="NCBI Taxonomy" id="7936"/>
    <lineage>
        <taxon>Eukaryota</taxon>
        <taxon>Metazoa</taxon>
        <taxon>Chordata</taxon>
        <taxon>Craniata</taxon>
        <taxon>Vertebrata</taxon>
        <taxon>Euteleostomi</taxon>
        <taxon>Actinopterygii</taxon>
        <taxon>Neopterygii</taxon>
        <taxon>Teleostei</taxon>
        <taxon>Anguilliformes</taxon>
        <taxon>Anguillidae</taxon>
        <taxon>Anguilla</taxon>
    </lineage>
</organism>